<proteinExistence type="predicted"/>
<evidence type="ECO:0000313" key="3">
    <source>
        <dbReference type="Proteomes" id="UP000799424"/>
    </source>
</evidence>
<gene>
    <name evidence="2" type="ORF">CC86DRAFT_387545</name>
</gene>
<organism evidence="2 3">
    <name type="scientific">Ophiobolus disseminans</name>
    <dbReference type="NCBI Taxonomy" id="1469910"/>
    <lineage>
        <taxon>Eukaryota</taxon>
        <taxon>Fungi</taxon>
        <taxon>Dikarya</taxon>
        <taxon>Ascomycota</taxon>
        <taxon>Pezizomycotina</taxon>
        <taxon>Dothideomycetes</taxon>
        <taxon>Pleosporomycetidae</taxon>
        <taxon>Pleosporales</taxon>
        <taxon>Pleosporineae</taxon>
        <taxon>Phaeosphaeriaceae</taxon>
        <taxon>Ophiobolus</taxon>
    </lineage>
</organism>
<sequence length="160" mass="16966">MLCLPPLQSCASRLRARQACTPHGTPWDCIAVSLAQAVTVALLALHSACAPVSGCIAAAARLRGAFILANPRPPNQRSGASPVSQSQHMQATVRSQDEPLIAVQSVPRLRGENILLWHGQDLEMGPLRLLINQEPYACLTAAAPGTHSRQVVQRGANARG</sequence>
<evidence type="ECO:0000313" key="2">
    <source>
        <dbReference type="EMBL" id="KAF2819926.1"/>
    </source>
</evidence>
<dbReference type="Proteomes" id="UP000799424">
    <property type="component" value="Unassembled WGS sequence"/>
</dbReference>
<protein>
    <submittedName>
        <fullName evidence="2">Uncharacterized protein</fullName>
    </submittedName>
</protein>
<dbReference type="AlphaFoldDB" id="A0A6A6ZG00"/>
<accession>A0A6A6ZG00</accession>
<feature type="region of interest" description="Disordered" evidence="1">
    <location>
        <begin position="73"/>
        <end position="94"/>
    </location>
</feature>
<feature type="compositionally biased region" description="Polar residues" evidence="1">
    <location>
        <begin position="75"/>
        <end position="94"/>
    </location>
</feature>
<keyword evidence="3" id="KW-1185">Reference proteome</keyword>
<name>A0A6A6ZG00_9PLEO</name>
<dbReference type="EMBL" id="MU006242">
    <property type="protein sequence ID" value="KAF2819926.1"/>
    <property type="molecule type" value="Genomic_DNA"/>
</dbReference>
<evidence type="ECO:0000256" key="1">
    <source>
        <dbReference type="SAM" id="MobiDB-lite"/>
    </source>
</evidence>
<reference evidence="2" key="1">
    <citation type="journal article" date="2020" name="Stud. Mycol.">
        <title>101 Dothideomycetes genomes: a test case for predicting lifestyles and emergence of pathogens.</title>
        <authorList>
            <person name="Haridas S."/>
            <person name="Albert R."/>
            <person name="Binder M."/>
            <person name="Bloem J."/>
            <person name="Labutti K."/>
            <person name="Salamov A."/>
            <person name="Andreopoulos B."/>
            <person name="Baker S."/>
            <person name="Barry K."/>
            <person name="Bills G."/>
            <person name="Bluhm B."/>
            <person name="Cannon C."/>
            <person name="Castanera R."/>
            <person name="Culley D."/>
            <person name="Daum C."/>
            <person name="Ezra D."/>
            <person name="Gonzalez J."/>
            <person name="Henrissat B."/>
            <person name="Kuo A."/>
            <person name="Liang C."/>
            <person name="Lipzen A."/>
            <person name="Lutzoni F."/>
            <person name="Magnuson J."/>
            <person name="Mondo S."/>
            <person name="Nolan M."/>
            <person name="Ohm R."/>
            <person name="Pangilinan J."/>
            <person name="Park H.-J."/>
            <person name="Ramirez L."/>
            <person name="Alfaro M."/>
            <person name="Sun H."/>
            <person name="Tritt A."/>
            <person name="Yoshinaga Y."/>
            <person name="Zwiers L.-H."/>
            <person name="Turgeon B."/>
            <person name="Goodwin S."/>
            <person name="Spatafora J."/>
            <person name="Crous P."/>
            <person name="Grigoriev I."/>
        </authorList>
    </citation>
    <scope>NUCLEOTIDE SEQUENCE</scope>
    <source>
        <strain evidence="2">CBS 113818</strain>
    </source>
</reference>